<dbReference type="PANTHER" id="PTHR31179:SF7">
    <property type="entry name" value="FYVE-TYPE DOMAIN-CONTAINING PROTEIN"/>
    <property type="match status" value="1"/>
</dbReference>
<keyword evidence="1" id="KW-0472">Membrane</keyword>
<evidence type="ECO:0000259" key="2">
    <source>
        <dbReference type="Pfam" id="PF09311"/>
    </source>
</evidence>
<feature type="transmembrane region" description="Helical" evidence="1">
    <location>
        <begin position="71"/>
        <end position="92"/>
    </location>
</feature>
<dbReference type="InterPro" id="IPR003914">
    <property type="entry name" value="Rabaptin"/>
</dbReference>
<dbReference type="GO" id="GO:0006897">
    <property type="term" value="P:endocytosis"/>
    <property type="evidence" value="ECO:0007669"/>
    <property type="project" value="InterPro"/>
</dbReference>
<reference evidence="3" key="1">
    <citation type="journal article" date="2023" name="Insect Mol. Biol.">
        <title>Genome sequencing provides insights into the evolution of gene families encoding plant cell wall-degrading enzymes in longhorned beetles.</title>
        <authorList>
            <person name="Shin N.R."/>
            <person name="Okamura Y."/>
            <person name="Kirsch R."/>
            <person name="Pauchet Y."/>
        </authorList>
    </citation>
    <scope>NUCLEOTIDE SEQUENCE</scope>
    <source>
        <strain evidence="3">RBIC_L_NR</strain>
    </source>
</reference>
<evidence type="ECO:0000313" key="4">
    <source>
        <dbReference type="Proteomes" id="UP001162156"/>
    </source>
</evidence>
<keyword evidence="1" id="KW-0812">Transmembrane</keyword>
<name>A0AAV8WQ38_9CUCU</name>
<proteinExistence type="predicted"/>
<evidence type="ECO:0000313" key="3">
    <source>
        <dbReference type="EMBL" id="KAJ8928727.1"/>
    </source>
</evidence>
<keyword evidence="4" id="KW-1185">Reference proteome</keyword>
<dbReference type="Pfam" id="PF09311">
    <property type="entry name" value="Rab5-bind"/>
    <property type="match status" value="1"/>
</dbReference>
<dbReference type="GO" id="GO:0005096">
    <property type="term" value="F:GTPase activator activity"/>
    <property type="evidence" value="ECO:0007669"/>
    <property type="project" value="InterPro"/>
</dbReference>
<dbReference type="Proteomes" id="UP001162156">
    <property type="component" value="Unassembled WGS sequence"/>
</dbReference>
<gene>
    <name evidence="3" type="ORF">NQ314_018675</name>
</gene>
<dbReference type="InterPro" id="IPR015390">
    <property type="entry name" value="Rabaptin_Rab5-bd_dom"/>
</dbReference>
<dbReference type="EMBL" id="JANEYF010005283">
    <property type="protein sequence ID" value="KAJ8928727.1"/>
    <property type="molecule type" value="Genomic_DNA"/>
</dbReference>
<protein>
    <recommendedName>
        <fullName evidence="2">Rabaptin GTPase-Rab5 binding domain-containing protein</fullName>
    </recommendedName>
</protein>
<feature type="domain" description="Rabaptin GTPase-Rab5 binding" evidence="2">
    <location>
        <begin position="7"/>
        <end position="69"/>
    </location>
</feature>
<dbReference type="AlphaFoldDB" id="A0AAV8WQ38"/>
<sequence length="108" mass="12774">MKKEVLVELHELVLKNHQELIIAKIGKEATEEKLNSLQSDIMLLKDQITNDQYERKSIEETLDQEIKAQRYVLFTVEIMCMGIFIFIIMLYLKHYLFLTNVGKCCEHL</sequence>
<accession>A0AAV8WQ38</accession>
<keyword evidence="1" id="KW-1133">Transmembrane helix</keyword>
<evidence type="ECO:0000256" key="1">
    <source>
        <dbReference type="SAM" id="Phobius"/>
    </source>
</evidence>
<dbReference type="PANTHER" id="PTHR31179">
    <property type="entry name" value="RAB GTPASE-BINDING EFFECTOR PROTEIN"/>
    <property type="match status" value="1"/>
</dbReference>
<comment type="caution">
    <text evidence="3">The sequence shown here is derived from an EMBL/GenBank/DDBJ whole genome shotgun (WGS) entry which is preliminary data.</text>
</comment>
<organism evidence="3 4">
    <name type="scientific">Rhamnusium bicolor</name>
    <dbReference type="NCBI Taxonomy" id="1586634"/>
    <lineage>
        <taxon>Eukaryota</taxon>
        <taxon>Metazoa</taxon>
        <taxon>Ecdysozoa</taxon>
        <taxon>Arthropoda</taxon>
        <taxon>Hexapoda</taxon>
        <taxon>Insecta</taxon>
        <taxon>Pterygota</taxon>
        <taxon>Neoptera</taxon>
        <taxon>Endopterygota</taxon>
        <taxon>Coleoptera</taxon>
        <taxon>Polyphaga</taxon>
        <taxon>Cucujiformia</taxon>
        <taxon>Chrysomeloidea</taxon>
        <taxon>Cerambycidae</taxon>
        <taxon>Lepturinae</taxon>
        <taxon>Rhagiini</taxon>
        <taxon>Rhamnusium</taxon>
    </lineage>
</organism>